<evidence type="ECO:0000313" key="1">
    <source>
        <dbReference type="EMBL" id="GAI08041.1"/>
    </source>
</evidence>
<dbReference type="EMBL" id="BARV01012794">
    <property type="protein sequence ID" value="GAI08041.1"/>
    <property type="molecule type" value="Genomic_DNA"/>
</dbReference>
<accession>X1LQF0</accession>
<reference evidence="1" key="1">
    <citation type="journal article" date="2014" name="Front. Microbiol.">
        <title>High frequency of phylogenetically diverse reductive dehalogenase-homologous genes in deep subseafloor sedimentary metagenomes.</title>
        <authorList>
            <person name="Kawai M."/>
            <person name="Futagami T."/>
            <person name="Toyoda A."/>
            <person name="Takaki Y."/>
            <person name="Nishi S."/>
            <person name="Hori S."/>
            <person name="Arai W."/>
            <person name="Tsubouchi T."/>
            <person name="Morono Y."/>
            <person name="Uchiyama I."/>
            <person name="Ito T."/>
            <person name="Fujiyama A."/>
            <person name="Inagaki F."/>
            <person name="Takami H."/>
        </authorList>
    </citation>
    <scope>NUCLEOTIDE SEQUENCE</scope>
    <source>
        <strain evidence="1">Expedition CK06-06</strain>
    </source>
</reference>
<feature type="non-terminal residue" evidence="1">
    <location>
        <position position="1"/>
    </location>
</feature>
<proteinExistence type="predicted"/>
<feature type="non-terminal residue" evidence="1">
    <location>
        <position position="188"/>
    </location>
</feature>
<organism evidence="1">
    <name type="scientific">marine sediment metagenome</name>
    <dbReference type="NCBI Taxonomy" id="412755"/>
    <lineage>
        <taxon>unclassified sequences</taxon>
        <taxon>metagenomes</taxon>
        <taxon>ecological metagenomes</taxon>
    </lineage>
</organism>
<gene>
    <name evidence="1" type="ORF">S06H3_23510</name>
</gene>
<name>X1LQF0_9ZZZZ</name>
<dbReference type="AlphaFoldDB" id="X1LQF0"/>
<sequence length="188" mass="21017">TMIAPFWDDLDPSEAGDIYQYYDDTEHCWIIEFYEVDHYGGPGDYETFQVILYDPAYYTTPTGDGEMVFQYYTVSDVTSNTVGIEDSTETIGMQWVYNDTYDPTAAPLVVSRAIKFTTCPPVTSPMPWVYFQDYVINDSAGNNNGIPDPGETVKLTVFLANNGDSSANNVETILRNSDPDITILDSIA</sequence>
<protein>
    <submittedName>
        <fullName evidence="1">Uncharacterized protein</fullName>
    </submittedName>
</protein>
<comment type="caution">
    <text evidence="1">The sequence shown here is derived from an EMBL/GenBank/DDBJ whole genome shotgun (WGS) entry which is preliminary data.</text>
</comment>